<dbReference type="GO" id="GO:0005216">
    <property type="term" value="F:monoatomic ion channel activity"/>
    <property type="evidence" value="ECO:0007669"/>
    <property type="project" value="InterPro"/>
</dbReference>
<keyword evidence="10" id="KW-0675">Receptor</keyword>
<dbReference type="GO" id="GO:0016020">
    <property type="term" value="C:membrane"/>
    <property type="evidence" value="ECO:0007669"/>
    <property type="project" value="UniProtKB-SubCell"/>
</dbReference>
<dbReference type="Gene3D" id="1.20.1070.10">
    <property type="entry name" value="Rhodopsin 7-helix transmembrane proteins"/>
    <property type="match status" value="1"/>
</dbReference>
<keyword evidence="4" id="KW-0716">Sensory transduction</keyword>
<dbReference type="PANTHER" id="PTHR28286:SF2">
    <property type="entry name" value="BACTERIORHODOPSIN _OPSIN, NOPA (EUROFUNG)"/>
    <property type="match status" value="1"/>
</dbReference>
<evidence type="ECO:0000256" key="4">
    <source>
        <dbReference type="ARBA" id="ARBA00022606"/>
    </source>
</evidence>
<dbReference type="Proteomes" id="UP000242515">
    <property type="component" value="Unassembled WGS sequence"/>
</dbReference>
<dbReference type="PANTHER" id="PTHR28286">
    <property type="match status" value="1"/>
</dbReference>
<evidence type="ECO:0000256" key="3">
    <source>
        <dbReference type="ARBA" id="ARBA00022543"/>
    </source>
</evidence>
<dbReference type="InterPro" id="IPR001425">
    <property type="entry name" value="Arc/bac/fun_rhodopsins"/>
</dbReference>
<accession>A0A1H9MFN8</accession>
<gene>
    <name evidence="12" type="ORF">SAMN05216522_11529</name>
</gene>
<comment type="subcellular location">
    <subcellularLocation>
        <location evidence="1">Membrane</location>
        <topology evidence="1">Multi-pass membrane protein</topology>
    </subcellularLocation>
</comment>
<dbReference type="STRING" id="988801.SAMN05216522_11529"/>
<comment type="similarity">
    <text evidence="2">Belongs to the archaeal/bacterial/fungal opsin family.</text>
</comment>
<proteinExistence type="inferred from homology"/>
<evidence type="ECO:0000313" key="12">
    <source>
        <dbReference type="EMBL" id="SER22540.1"/>
    </source>
</evidence>
<feature type="transmembrane region" description="Helical" evidence="11">
    <location>
        <begin position="169"/>
        <end position="186"/>
    </location>
</feature>
<feature type="transmembrane region" description="Helical" evidence="11">
    <location>
        <begin position="130"/>
        <end position="148"/>
    </location>
</feature>
<dbReference type="GO" id="GO:0009881">
    <property type="term" value="F:photoreceptor activity"/>
    <property type="evidence" value="ECO:0007669"/>
    <property type="project" value="UniProtKB-KW"/>
</dbReference>
<feature type="transmembrane region" description="Helical" evidence="11">
    <location>
        <begin position="6"/>
        <end position="24"/>
    </location>
</feature>
<dbReference type="OrthoDB" id="70408at2"/>
<evidence type="ECO:0000313" key="13">
    <source>
        <dbReference type="Proteomes" id="UP000242515"/>
    </source>
</evidence>
<reference evidence="13" key="1">
    <citation type="submission" date="2016-10" db="EMBL/GenBank/DDBJ databases">
        <authorList>
            <person name="Varghese N."/>
            <person name="Submissions S."/>
        </authorList>
    </citation>
    <scope>NUCLEOTIDE SEQUENCE [LARGE SCALE GENOMIC DNA]</scope>
    <source>
        <strain evidence="13">8N4</strain>
    </source>
</reference>
<feature type="transmembrane region" description="Helical" evidence="11">
    <location>
        <begin position="102"/>
        <end position="124"/>
    </location>
</feature>
<feature type="transmembrane region" description="Helical" evidence="11">
    <location>
        <begin position="71"/>
        <end position="90"/>
    </location>
</feature>
<feature type="transmembrane region" description="Helical" evidence="11">
    <location>
        <begin position="198"/>
        <end position="217"/>
    </location>
</feature>
<dbReference type="AlphaFoldDB" id="A0A1H9MFN8"/>
<keyword evidence="7 11" id="KW-1133">Transmembrane helix</keyword>
<keyword evidence="8" id="KW-0157">Chromophore</keyword>
<feature type="transmembrane region" description="Helical" evidence="11">
    <location>
        <begin position="36"/>
        <end position="59"/>
    </location>
</feature>
<evidence type="ECO:0000256" key="8">
    <source>
        <dbReference type="ARBA" id="ARBA00022991"/>
    </source>
</evidence>
<dbReference type="SMART" id="SM01021">
    <property type="entry name" value="Bac_rhodopsin"/>
    <property type="match status" value="1"/>
</dbReference>
<dbReference type="InterPro" id="IPR018229">
    <property type="entry name" value="Rhodopsin_retinal_BS"/>
</dbReference>
<organism evidence="12 13">
    <name type="scientific">Rosenbergiella nectarea</name>
    <dbReference type="NCBI Taxonomy" id="988801"/>
    <lineage>
        <taxon>Bacteria</taxon>
        <taxon>Pseudomonadati</taxon>
        <taxon>Pseudomonadota</taxon>
        <taxon>Gammaproteobacteria</taxon>
        <taxon>Enterobacterales</taxon>
        <taxon>Erwiniaceae</taxon>
        <taxon>Rosenbergiella</taxon>
    </lineage>
</organism>
<sequence>MEHVPLITGFTIMSLSTLLIYLSGRKKAAIKNHVMMHALVTFIAATAYLAMALGVGNYLSDNGTTIYFARYIDWTVTTPILLAGLVMIAFHEYGPSSQMNGYLTAIIGLDIIMVVTGLLSSLADTFMVKAIWYLWSCMAFLGVLFLLWRPLRKIAITRALTTAGGYYKNITLLTLVWLLYPVVFLVGPEGLHLVSDAASVWSFLVLDVIAKVFYAFYAARVLAKSFQTTTIDSTTV</sequence>
<evidence type="ECO:0000256" key="11">
    <source>
        <dbReference type="SAM" id="Phobius"/>
    </source>
</evidence>
<keyword evidence="3" id="KW-0600">Photoreceptor protein</keyword>
<dbReference type="RefSeq" id="WP_092678153.1">
    <property type="nucleotide sequence ID" value="NZ_FOGC01000015.1"/>
</dbReference>
<protein>
    <submittedName>
        <fullName evidence="12">Bacteriorhodopsin</fullName>
    </submittedName>
</protein>
<evidence type="ECO:0000256" key="5">
    <source>
        <dbReference type="ARBA" id="ARBA00022692"/>
    </source>
</evidence>
<evidence type="ECO:0000256" key="1">
    <source>
        <dbReference type="ARBA" id="ARBA00004141"/>
    </source>
</evidence>
<name>A0A1H9MFN8_9GAMM</name>
<dbReference type="SUPFAM" id="SSF81321">
    <property type="entry name" value="Family A G protein-coupled receptor-like"/>
    <property type="match status" value="1"/>
</dbReference>
<dbReference type="PROSITE" id="PS00327">
    <property type="entry name" value="BACTERIAL_OPSIN_RET"/>
    <property type="match status" value="1"/>
</dbReference>
<dbReference type="GO" id="GO:0007602">
    <property type="term" value="P:phototransduction"/>
    <property type="evidence" value="ECO:0007669"/>
    <property type="project" value="UniProtKB-KW"/>
</dbReference>
<dbReference type="Pfam" id="PF01036">
    <property type="entry name" value="Bac_rhodopsin"/>
    <property type="match status" value="1"/>
</dbReference>
<keyword evidence="5 11" id="KW-0812">Transmembrane</keyword>
<keyword evidence="9 11" id="KW-0472">Membrane</keyword>
<evidence type="ECO:0000256" key="6">
    <source>
        <dbReference type="ARBA" id="ARBA00022925"/>
    </source>
</evidence>
<keyword evidence="13" id="KW-1185">Reference proteome</keyword>
<dbReference type="PRINTS" id="PR00251">
    <property type="entry name" value="BACTRLOPSIN"/>
</dbReference>
<dbReference type="EMBL" id="FOGC01000015">
    <property type="protein sequence ID" value="SER22540.1"/>
    <property type="molecule type" value="Genomic_DNA"/>
</dbReference>
<dbReference type="PROSITE" id="PS00950">
    <property type="entry name" value="BACTERIAL_OPSIN_1"/>
    <property type="match status" value="1"/>
</dbReference>
<evidence type="ECO:0000256" key="10">
    <source>
        <dbReference type="ARBA" id="ARBA00023170"/>
    </source>
</evidence>
<evidence type="ECO:0000256" key="7">
    <source>
        <dbReference type="ARBA" id="ARBA00022989"/>
    </source>
</evidence>
<evidence type="ECO:0000256" key="2">
    <source>
        <dbReference type="ARBA" id="ARBA00008130"/>
    </source>
</evidence>
<evidence type="ECO:0000256" key="9">
    <source>
        <dbReference type="ARBA" id="ARBA00023136"/>
    </source>
</evidence>
<keyword evidence="6" id="KW-0681">Retinal protein</keyword>